<sequence length="249" mass="29466">MIQTAYDIFYYLYEELDPMIHDPPGMQRKAMEFLENCLAAEPVLNFTTYGCPREIKQLVVDEYVMKKLETYYEGQPEELNNVLKSLEHVEIRKDRRYVVELYDIYVEINWKVADFVHSFCFEHFGNEFNAHHYFESELETLFLFPEVQRRWFSKAKDLRYARGILGTSNLKIRMQQLDKVAAVGHSLSRYNGTYWLHRPNVDPMLMYAEDSKISSGGSDGTREESRLAFAKHLYENPHFPKSNIFALKN</sequence>
<proteinExistence type="predicted"/>
<feature type="non-terminal residue" evidence="1">
    <location>
        <position position="249"/>
    </location>
</feature>
<comment type="caution">
    <text evidence="1">The sequence shown here is derived from an EMBL/GenBank/DDBJ whole genome shotgun (WGS) entry which is preliminary data.</text>
</comment>
<evidence type="ECO:0000313" key="2">
    <source>
        <dbReference type="Proteomes" id="UP000094527"/>
    </source>
</evidence>
<dbReference type="AlphaFoldDB" id="A0A1D2M689"/>
<keyword evidence="2" id="KW-1185">Reference proteome</keyword>
<gene>
    <name evidence="1" type="ORF">Ocin01_18182</name>
</gene>
<protein>
    <submittedName>
        <fullName evidence="1">Uncharacterized protein</fullName>
    </submittedName>
</protein>
<accession>A0A1D2M689</accession>
<reference evidence="1 2" key="1">
    <citation type="journal article" date="2016" name="Genome Biol. Evol.">
        <title>Gene Family Evolution Reflects Adaptation to Soil Environmental Stressors in the Genome of the Collembolan Orchesella cincta.</title>
        <authorList>
            <person name="Faddeeva-Vakhrusheva A."/>
            <person name="Derks M.F."/>
            <person name="Anvar S.Y."/>
            <person name="Agamennone V."/>
            <person name="Suring W."/>
            <person name="Smit S."/>
            <person name="van Straalen N.M."/>
            <person name="Roelofs D."/>
        </authorList>
    </citation>
    <scope>NUCLEOTIDE SEQUENCE [LARGE SCALE GENOMIC DNA]</scope>
    <source>
        <tissue evidence="1">Mixed pool</tissue>
    </source>
</reference>
<dbReference type="EMBL" id="LJIJ01003521">
    <property type="protein sequence ID" value="ODM88500.1"/>
    <property type="molecule type" value="Genomic_DNA"/>
</dbReference>
<evidence type="ECO:0000313" key="1">
    <source>
        <dbReference type="EMBL" id="ODM88500.1"/>
    </source>
</evidence>
<dbReference type="Proteomes" id="UP000094527">
    <property type="component" value="Unassembled WGS sequence"/>
</dbReference>
<organism evidence="1 2">
    <name type="scientific">Orchesella cincta</name>
    <name type="common">Springtail</name>
    <name type="synonym">Podura cincta</name>
    <dbReference type="NCBI Taxonomy" id="48709"/>
    <lineage>
        <taxon>Eukaryota</taxon>
        <taxon>Metazoa</taxon>
        <taxon>Ecdysozoa</taxon>
        <taxon>Arthropoda</taxon>
        <taxon>Hexapoda</taxon>
        <taxon>Collembola</taxon>
        <taxon>Entomobryomorpha</taxon>
        <taxon>Entomobryoidea</taxon>
        <taxon>Orchesellidae</taxon>
        <taxon>Orchesellinae</taxon>
        <taxon>Orchesella</taxon>
    </lineage>
</organism>
<name>A0A1D2M689_ORCCI</name>